<proteinExistence type="predicted"/>
<protein>
    <recommendedName>
        <fullName evidence="2">DUF6438 domain-containing protein</fullName>
    </recommendedName>
</protein>
<gene>
    <name evidence="3" type="ORF">HGH92_10565</name>
</gene>
<evidence type="ECO:0000259" key="2">
    <source>
        <dbReference type="Pfam" id="PF20033"/>
    </source>
</evidence>
<dbReference type="EMBL" id="JABAIA010000001">
    <property type="protein sequence ID" value="NLR64748.1"/>
    <property type="molecule type" value="Genomic_DNA"/>
</dbReference>
<accession>A0A847RV35</accession>
<dbReference type="AlphaFoldDB" id="A0A847RV35"/>
<organism evidence="3 4">
    <name type="scientific">Chitinophaga varians</name>
    <dbReference type="NCBI Taxonomy" id="2202339"/>
    <lineage>
        <taxon>Bacteria</taxon>
        <taxon>Pseudomonadati</taxon>
        <taxon>Bacteroidota</taxon>
        <taxon>Chitinophagia</taxon>
        <taxon>Chitinophagales</taxon>
        <taxon>Chitinophagaceae</taxon>
        <taxon>Chitinophaga</taxon>
    </lineage>
</organism>
<keyword evidence="1" id="KW-0732">Signal</keyword>
<feature type="signal peptide" evidence="1">
    <location>
        <begin position="1"/>
        <end position="19"/>
    </location>
</feature>
<feature type="chain" id="PRO_5032784348" description="DUF6438 domain-containing protein" evidence="1">
    <location>
        <begin position="20"/>
        <end position="257"/>
    </location>
</feature>
<dbReference type="Proteomes" id="UP000570474">
    <property type="component" value="Unassembled WGS sequence"/>
</dbReference>
<keyword evidence="4" id="KW-1185">Reference proteome</keyword>
<reference evidence="3 4" key="1">
    <citation type="submission" date="2020-04" db="EMBL/GenBank/DDBJ databases">
        <authorList>
            <person name="Yin C."/>
        </authorList>
    </citation>
    <scope>NUCLEOTIDE SEQUENCE [LARGE SCALE GENOMIC DNA]</scope>
    <source>
        <strain evidence="3 4">Ae27</strain>
    </source>
</reference>
<comment type="caution">
    <text evidence="3">The sequence shown here is derived from an EMBL/GenBank/DDBJ whole genome shotgun (WGS) entry which is preliminary data.</text>
</comment>
<dbReference type="Pfam" id="PF20033">
    <property type="entry name" value="DUF6438"/>
    <property type="match status" value="1"/>
</dbReference>
<evidence type="ECO:0000256" key="1">
    <source>
        <dbReference type="SAM" id="SignalP"/>
    </source>
</evidence>
<evidence type="ECO:0000313" key="4">
    <source>
        <dbReference type="Proteomes" id="UP000570474"/>
    </source>
</evidence>
<dbReference type="InterPro" id="IPR045497">
    <property type="entry name" value="DUF6438"/>
</dbReference>
<evidence type="ECO:0000313" key="3">
    <source>
        <dbReference type="EMBL" id="NLR64748.1"/>
    </source>
</evidence>
<name>A0A847RV35_9BACT</name>
<sequence>MRIRTLLLLLLILPSAATAQSGPSSLQKAWVGPELAYVAFDSSHCVFDFFGRYHINMVYQVKGDTLHLQPSGLNIGYRNIGNPRFRINRLTSDSLVLVPADSGAIRMVKGQPVLYYKSQVLTATDTIRFDSLYFKSTNCLGKCPAMEFQVYKNRQMKFIGGYYAVKTGHYTSRLPDSTYKQLQYLLSISALDKLKTWEQRIYDVPRYTVVVWYNNKRQFINNYELPLVMDQLLKYLMDLPAKVPLQKSGHPFTFVNP</sequence>
<feature type="domain" description="DUF6438" evidence="2">
    <location>
        <begin position="131"/>
        <end position="239"/>
    </location>
</feature>